<dbReference type="Gene3D" id="2.30.29.30">
    <property type="entry name" value="Pleckstrin-homology domain (PH domain)/Phosphotyrosine-binding domain (PTB)"/>
    <property type="match status" value="1"/>
</dbReference>
<dbReference type="PANTHER" id="PTHR12877:SF7">
    <property type="entry name" value="RHO GUANINE NUCLEOTIDE EXCHANGE FACTOR 10-LIKE PROTEIN"/>
    <property type="match status" value="1"/>
</dbReference>
<feature type="region of interest" description="Disordered" evidence="4">
    <location>
        <begin position="44"/>
        <end position="64"/>
    </location>
</feature>
<evidence type="ECO:0000256" key="4">
    <source>
        <dbReference type="SAM" id="MobiDB-lite"/>
    </source>
</evidence>
<feature type="compositionally biased region" description="Gly residues" evidence="4">
    <location>
        <begin position="448"/>
        <end position="459"/>
    </location>
</feature>
<feature type="region of interest" description="Disordered" evidence="4">
    <location>
        <begin position="1421"/>
        <end position="1446"/>
    </location>
</feature>
<evidence type="ECO:0000256" key="1">
    <source>
        <dbReference type="ARBA" id="ARBA00022553"/>
    </source>
</evidence>
<feature type="compositionally biased region" description="Low complexity" evidence="4">
    <location>
        <begin position="371"/>
        <end position="387"/>
    </location>
</feature>
<dbReference type="InterPro" id="IPR000219">
    <property type="entry name" value="DH_dom"/>
</dbReference>
<name>A0A9P0DHZ9_PHACE</name>
<dbReference type="Pfam" id="PF19056">
    <property type="entry name" value="WD40_2"/>
    <property type="match status" value="1"/>
</dbReference>
<keyword evidence="2" id="KW-0344">Guanine-nucleotide releasing factor</keyword>
<feature type="domain" description="DH" evidence="5">
    <location>
        <begin position="555"/>
        <end position="742"/>
    </location>
</feature>
<dbReference type="SUPFAM" id="SSF50729">
    <property type="entry name" value="PH domain-like"/>
    <property type="match status" value="1"/>
</dbReference>
<dbReference type="PANTHER" id="PTHR12877">
    <property type="entry name" value="RHO GUANINE NUCLEOTIDE EXCHANGE FACTOR"/>
    <property type="match status" value="1"/>
</dbReference>
<feature type="region of interest" description="Disordered" evidence="4">
    <location>
        <begin position="339"/>
        <end position="435"/>
    </location>
</feature>
<dbReference type="SMART" id="SM00325">
    <property type="entry name" value="RhoGEF"/>
    <property type="match status" value="1"/>
</dbReference>
<feature type="region of interest" description="Disordered" evidence="4">
    <location>
        <begin position="447"/>
        <end position="480"/>
    </location>
</feature>
<dbReference type="Pfam" id="PF00621">
    <property type="entry name" value="RhoGEF"/>
    <property type="match status" value="1"/>
</dbReference>
<dbReference type="GO" id="GO:0051496">
    <property type="term" value="P:positive regulation of stress fiber assembly"/>
    <property type="evidence" value="ECO:0007669"/>
    <property type="project" value="TreeGrafter"/>
</dbReference>
<dbReference type="CDD" id="cd00160">
    <property type="entry name" value="RhoGEF"/>
    <property type="match status" value="1"/>
</dbReference>
<dbReference type="GO" id="GO:0005085">
    <property type="term" value="F:guanyl-nucleotide exchange factor activity"/>
    <property type="evidence" value="ECO:0007669"/>
    <property type="project" value="UniProtKB-KW"/>
</dbReference>
<evidence type="ECO:0000256" key="2">
    <source>
        <dbReference type="ARBA" id="ARBA00022658"/>
    </source>
</evidence>
<feature type="compositionally biased region" description="Acidic residues" evidence="4">
    <location>
        <begin position="405"/>
        <end position="418"/>
    </location>
</feature>
<dbReference type="PROSITE" id="PS50010">
    <property type="entry name" value="DH_2"/>
    <property type="match status" value="1"/>
</dbReference>
<feature type="region of interest" description="Disordered" evidence="4">
    <location>
        <begin position="1351"/>
        <end position="1376"/>
    </location>
</feature>
<keyword evidence="3" id="KW-0175">Coiled coil</keyword>
<evidence type="ECO:0000313" key="6">
    <source>
        <dbReference type="EMBL" id="CAH1155950.1"/>
    </source>
</evidence>
<feature type="region of interest" description="Disordered" evidence="4">
    <location>
        <begin position="521"/>
        <end position="550"/>
    </location>
</feature>
<feature type="compositionally biased region" description="Pro residues" evidence="4">
    <location>
        <begin position="540"/>
        <end position="549"/>
    </location>
</feature>
<evidence type="ECO:0000259" key="5">
    <source>
        <dbReference type="PROSITE" id="PS50010"/>
    </source>
</evidence>
<evidence type="ECO:0000256" key="3">
    <source>
        <dbReference type="SAM" id="Coils"/>
    </source>
</evidence>
<organism evidence="6 7">
    <name type="scientific">Phaedon cochleariae</name>
    <name type="common">Mustard beetle</name>
    <dbReference type="NCBI Taxonomy" id="80249"/>
    <lineage>
        <taxon>Eukaryota</taxon>
        <taxon>Metazoa</taxon>
        <taxon>Ecdysozoa</taxon>
        <taxon>Arthropoda</taxon>
        <taxon>Hexapoda</taxon>
        <taxon>Insecta</taxon>
        <taxon>Pterygota</taxon>
        <taxon>Neoptera</taxon>
        <taxon>Endopterygota</taxon>
        <taxon>Coleoptera</taxon>
        <taxon>Polyphaga</taxon>
        <taxon>Cucujiformia</taxon>
        <taxon>Chrysomeloidea</taxon>
        <taxon>Chrysomelidae</taxon>
        <taxon>Chrysomelinae</taxon>
        <taxon>Chrysomelini</taxon>
        <taxon>Phaedon</taxon>
    </lineage>
</organism>
<dbReference type="SUPFAM" id="SSF48065">
    <property type="entry name" value="DBL homology domain (DH-domain)"/>
    <property type="match status" value="1"/>
</dbReference>
<dbReference type="Gene3D" id="1.20.900.10">
    <property type="entry name" value="Dbl homology (DH) domain"/>
    <property type="match status" value="1"/>
</dbReference>
<keyword evidence="7" id="KW-1185">Reference proteome</keyword>
<dbReference type="SUPFAM" id="SSF50978">
    <property type="entry name" value="WD40 repeat-like"/>
    <property type="match status" value="1"/>
</dbReference>
<feature type="region of interest" description="Disordered" evidence="4">
    <location>
        <begin position="209"/>
        <end position="229"/>
    </location>
</feature>
<reference evidence="6" key="1">
    <citation type="submission" date="2022-01" db="EMBL/GenBank/DDBJ databases">
        <authorList>
            <person name="King R."/>
        </authorList>
    </citation>
    <scope>NUCLEOTIDE SEQUENCE</scope>
</reference>
<feature type="compositionally biased region" description="Low complexity" evidence="4">
    <location>
        <begin position="1434"/>
        <end position="1446"/>
    </location>
</feature>
<keyword evidence="1" id="KW-0597">Phosphoprotein</keyword>
<sequence length="1623" mass="179548">MWQRPHHTHHQQPCIGSGAGATDHAHYCPGGSSGAGRKQISLSARRCTAPPAHAQPHAQNHAHSQIHAHAFPLLNFPPPPAYPPARKMADDPFAAVAGPSSQPDPPWPMDYSYAYYEPGPPTRHTNVPSKYPGAYREGSYRTRHTYLTRYGTEENIYEEISDLARARRRHQARQDSILSLNQSLVEEEVRRVQSGHRRVLGELNLSVEAMLMPSDSREGSDDTDREGETDDQLADLLTVGPTDDLLSPVPLGADLDSGFSGSSSGASYRSAAGSLRKGKSRSETPAEGAQGGGGKGFWGRKTWRKIAAFPSNISLNNKTKGKTDEQGKVLYEVKSRKVKWCHRSPPDEPRLRSGAWEDPAPPPPSCEHRPAPSAAPGPASASRPSRSLQHAASQRSSEDSWCSGSEEEEEELSSEEDSDRSAASSNRSNGQLRSTLNKARTLCDKWRGSGGISGGGGGSPNNRLSLDNPLPGDTSPQNHGRLSRWFSIRRGNNHQYDIENADVPRSPQNPNKMPQLPEVEEEAGFHFSSCNSSQRRQQPPSLPQPPPNLTPLQLKRRMIVAAIVHSENSYIATLQRLVNDYKKPLEESNPPVLSSSKIQTLFHRLPEILQCHTLFRIALAECVRNWDRDERIGDVFVASFSKAIVLDIYSGFINNFSVAMDLAKMEAKRKSALADFLKVKQITSHDRLSFFGLMVKPVQRFPQFILFLQDLLKYTPHGHHDRMSLQLALTQLESLAEMLNERKREAEQYQAFKEMLRNISGKFSVRPLSDSNRYLLREDNVTQLEFSQTGLITKAKSRRLLLLNDLVVCVSVSSKSSDDFGSGGERLSLKWTYPVADVEIQDSGTSPTLSRILTATKGGSVKSNGSFEGTPPQDANNLGVEMGSLMHDYEVLSRINDLAGQLKGRYKDINVENSRKILLQIQTSIQQKDEEMAWVDSCCLQLNVKAKGKEETLTFQTDNPSVKKEWMTELRLAQLALDANNSPAWEVPEQEQRPSTKMPLFVKAQPVYMSQHQTEVRCGCYYTVSQPKTSRRRHKVQNFLWVCTTDGASSHISVLSQHPQQAGVLKDLTSFSLVETQITAMEFVKGSPSPCPNLATDTVWMGTDRRRLHLYAADEPERQEEIATATVSDVVVQIKYHCDNVFVALANGTLCVYRKNPMDNTWMIQEPQILTLGTEAVSCLLPINLCLYAACGKKVWVLNGVTAEVQKSFVVQHEQFGSVNVMAHSGIGLWIAQKSSSTICLYHTETFKHLQDINIASIVMRINGIADSRDSMNNNNNRSPVHVTALLACKGLLWVGTNVGRALTVPLPRLEGVPIISGRVNVSYHAHFGPISFLVALQPKTHAQHGAEIGKGIGKGVEPVKGAEPSNATGNVEGERSKMEKQLSEDSLQSVSAKLKCLASSPVVLRKRRSKENEMARMSKTLPRGLGNGGSIFSTSTTSSQTSSSDTNNVYGLYSELMYVKDYEREDNILTDPVYESLRRSDPQLAALPNRVSTLDRRLKMKVSRPRSLDLSNWSVDSRSSSLCTSSGSEESMALRLNLGRSVSRNNSSVSKANKEKEPEQVRTVSKAKNSSFDNGRRTVITLMGGRGYVNTRQPCCGVEKGGKVGREANCNDAHIVIWELKL</sequence>
<dbReference type="InterPro" id="IPR011993">
    <property type="entry name" value="PH-like_dom_sf"/>
</dbReference>
<accession>A0A9P0DHZ9</accession>
<dbReference type="GO" id="GO:0030036">
    <property type="term" value="P:actin cytoskeleton organization"/>
    <property type="evidence" value="ECO:0007669"/>
    <property type="project" value="TreeGrafter"/>
</dbReference>
<proteinExistence type="predicted"/>
<reference evidence="6" key="2">
    <citation type="submission" date="2022-10" db="EMBL/GenBank/DDBJ databases">
        <authorList>
            <consortium name="ENA_rothamsted_submissions"/>
            <consortium name="culmorum"/>
            <person name="King R."/>
        </authorList>
    </citation>
    <scope>NUCLEOTIDE SEQUENCE</scope>
</reference>
<dbReference type="InterPro" id="IPR039919">
    <property type="entry name" value="ARHGEF10/ARHGEF17"/>
</dbReference>
<protein>
    <recommendedName>
        <fullName evidence="5">DH domain-containing protein</fullName>
    </recommendedName>
</protein>
<feature type="region of interest" description="Disordered" evidence="4">
    <location>
        <begin position="259"/>
        <end position="298"/>
    </location>
</feature>
<dbReference type="Pfam" id="PF19057">
    <property type="entry name" value="PH_19"/>
    <property type="match status" value="1"/>
</dbReference>
<dbReference type="InterPro" id="IPR036322">
    <property type="entry name" value="WD40_repeat_dom_sf"/>
</dbReference>
<gene>
    <name evidence="6" type="ORF">PHAECO_LOCUS6369</name>
</gene>
<feature type="compositionally biased region" description="Low complexity" evidence="4">
    <location>
        <begin position="49"/>
        <end position="64"/>
    </location>
</feature>
<dbReference type="OrthoDB" id="77405at2759"/>
<feature type="region of interest" description="Disordered" evidence="4">
    <location>
        <begin position="1544"/>
        <end position="1571"/>
    </location>
</feature>
<feature type="compositionally biased region" description="Low complexity" evidence="4">
    <location>
        <begin position="259"/>
        <end position="274"/>
    </location>
</feature>
<evidence type="ECO:0000313" key="7">
    <source>
        <dbReference type="Proteomes" id="UP001153737"/>
    </source>
</evidence>
<dbReference type="FunFam" id="1.20.900.10:FF:000003">
    <property type="entry name" value="Rho guanine nucleotide exchange factor 10 like"/>
    <property type="match status" value="1"/>
</dbReference>
<feature type="compositionally biased region" description="Low complexity" evidence="4">
    <location>
        <begin position="528"/>
        <end position="539"/>
    </location>
</feature>
<feature type="coiled-coil region" evidence="3">
    <location>
        <begin position="722"/>
        <end position="755"/>
    </location>
</feature>
<dbReference type="InterPro" id="IPR035899">
    <property type="entry name" value="DBL_dom_sf"/>
</dbReference>
<dbReference type="GO" id="GO:0005737">
    <property type="term" value="C:cytoplasm"/>
    <property type="evidence" value="ECO:0007669"/>
    <property type="project" value="UniProtKB-ARBA"/>
</dbReference>
<dbReference type="EMBL" id="OU896708">
    <property type="protein sequence ID" value="CAH1155950.1"/>
    <property type="molecule type" value="Genomic_DNA"/>
</dbReference>
<dbReference type="Proteomes" id="UP001153737">
    <property type="component" value="Chromosome 2"/>
</dbReference>